<accession>A0AB35JVB1</accession>
<name>A0AB35JVB1_PSESY</name>
<dbReference type="EMBL" id="JAGSOW010000012">
    <property type="protein sequence ID" value="MDC3738149.1"/>
    <property type="molecule type" value="Genomic_DNA"/>
</dbReference>
<sequence length="118" mass="13849">MKGRLQAMEYPADKDVVMNVDQAVDTVYARLVEKHSIPEKIRFRVEVSDEEVSELFLAVDFLIEYYKRRAVVPKRLALAFVDVYVGFNVSDDVYDERERCRYEDIGIALQQKAYDLFD</sequence>
<evidence type="ECO:0000313" key="2">
    <source>
        <dbReference type="Proteomes" id="UP001220207"/>
    </source>
</evidence>
<protein>
    <submittedName>
        <fullName evidence="1">Uncharacterized protein</fullName>
    </submittedName>
</protein>
<dbReference type="Proteomes" id="UP001220207">
    <property type="component" value="Unassembled WGS sequence"/>
</dbReference>
<comment type="caution">
    <text evidence="1">The sequence shown here is derived from an EMBL/GenBank/DDBJ whole genome shotgun (WGS) entry which is preliminary data.</text>
</comment>
<evidence type="ECO:0000313" key="1">
    <source>
        <dbReference type="EMBL" id="MDC3738149.1"/>
    </source>
</evidence>
<gene>
    <name evidence="1" type="ORF">KDL27_20380</name>
</gene>
<organism evidence="1 2">
    <name type="scientific">Pseudomonas syringae pv. syringae</name>
    <dbReference type="NCBI Taxonomy" id="321"/>
    <lineage>
        <taxon>Bacteria</taxon>
        <taxon>Pseudomonadati</taxon>
        <taxon>Pseudomonadota</taxon>
        <taxon>Gammaproteobacteria</taxon>
        <taxon>Pseudomonadales</taxon>
        <taxon>Pseudomonadaceae</taxon>
        <taxon>Pseudomonas</taxon>
        <taxon>Pseudomonas syringae</taxon>
    </lineage>
</organism>
<proteinExistence type="predicted"/>
<dbReference type="AlphaFoldDB" id="A0AB35JVB1"/>
<dbReference type="RefSeq" id="WP_272235218.1">
    <property type="nucleotide sequence ID" value="NZ_JAGSOW010000012.1"/>
</dbReference>
<reference evidence="1" key="1">
    <citation type="submission" date="2021-04" db="EMBL/GenBank/DDBJ databases">
        <title>Genome Sequence and Comparative Genome Analysis of Pseudomonas syringae pv. syringae strains EC33 and LMG5496 isolated from Citrus plants from Tunisia and Greece.</title>
        <authorList>
            <person name="Abdellatif E."/>
            <person name="Baeyen S."/>
        </authorList>
    </citation>
    <scope>NUCLEOTIDE SEQUENCE</scope>
    <source>
        <strain evidence="1">LMG 5496</strain>
    </source>
</reference>